<sequence>MPGAPRFTQKPSIQQTAQGDLLMECLLEADPPPEVRWQHAGTAINASTRVQLTLINVSGNMYRANLVIKEPSASDGGAYKCTAANKFGESNANINLNFAGGEEQKSTSTGSAKGPTFVGKPRILPRDGGALILMECKVKSGTRPTVKWSKDGAPLSMGSLYQDVFADLGDGTYLCQLEIRRPTAGEAGQYRCNIRNDLGETNANLKLDFQQEEVPSEGRRSKTPSRPGTPSKKHREGTPGEQRRRHKSKSREGSPRKHIRSRTATPTQEGASEGTLKLPGDQGEKSREPTPKKSRREAGDKEGLPPAAPKEKSRRSRSKSPAVQVAGPEAHKRPPVVTDPLKSQIAHTGESVKLECELQCHTSTKITWSKDGKTISKSAEYTSAFDGRIARLTISNMTESKSGLYKCLANSDFGETQTSAMVKWEMSEAEKKKEEQEQQEKQKKAEKMEMDKMDTNGTAAQKKRRVPASKKEEEKEEDQLVPEKRVQIHSPSPSESGATTPTKKGGKKYSGSRHSTQEDISQVSDDIPASGLKIPPERRRELLALSGGGGESEDERTSSISEQPPAKKAMTTMKKPSVTIQKEEEKQPAQQKSKSPSPRPAKSPSPNPKEVADHLMKPPLIGGSITAPAAADGRRPADE</sequence>
<dbReference type="InterPro" id="IPR003599">
    <property type="entry name" value="Ig_sub"/>
</dbReference>
<dbReference type="InterPro" id="IPR013783">
    <property type="entry name" value="Ig-like_fold"/>
</dbReference>
<dbReference type="InterPro" id="IPR036179">
    <property type="entry name" value="Ig-like_dom_sf"/>
</dbReference>
<dbReference type="SMART" id="SM00408">
    <property type="entry name" value="IGc2"/>
    <property type="match status" value="3"/>
</dbReference>
<reference evidence="4 5" key="1">
    <citation type="submission" date="2024-10" db="EMBL/GenBank/DDBJ databases">
        <authorList>
            <person name="Kim D."/>
        </authorList>
    </citation>
    <scope>NUCLEOTIDE SEQUENCE [LARGE SCALE GENOMIC DNA]</scope>
    <source>
        <strain evidence="4">Taebaek</strain>
    </source>
</reference>
<dbReference type="Proteomes" id="UP001620645">
    <property type="component" value="Unassembled WGS sequence"/>
</dbReference>
<dbReference type="Gene3D" id="2.60.40.10">
    <property type="entry name" value="Immunoglobulins"/>
    <property type="match status" value="3"/>
</dbReference>
<feature type="compositionally biased region" description="Basic and acidic residues" evidence="2">
    <location>
        <begin position="282"/>
        <end position="303"/>
    </location>
</feature>
<keyword evidence="5" id="KW-1185">Reference proteome</keyword>
<dbReference type="InterPro" id="IPR007110">
    <property type="entry name" value="Ig-like_dom"/>
</dbReference>
<dbReference type="PANTHER" id="PTHR13817:SF73">
    <property type="entry name" value="FIBRONECTIN TYPE-III DOMAIN-CONTAINING PROTEIN"/>
    <property type="match status" value="1"/>
</dbReference>
<dbReference type="PANTHER" id="PTHR13817">
    <property type="entry name" value="TITIN"/>
    <property type="match status" value="1"/>
</dbReference>
<dbReference type="PROSITE" id="PS50835">
    <property type="entry name" value="IG_LIKE"/>
    <property type="match status" value="3"/>
</dbReference>
<feature type="domain" description="Ig-like" evidence="3">
    <location>
        <begin position="334"/>
        <end position="423"/>
    </location>
</feature>
<dbReference type="InterPro" id="IPR050964">
    <property type="entry name" value="Striated_Muscle_Regulatory"/>
</dbReference>
<dbReference type="EMBL" id="JBICCN010000152">
    <property type="protein sequence ID" value="KAL3088859.1"/>
    <property type="molecule type" value="Genomic_DNA"/>
</dbReference>
<evidence type="ECO:0000313" key="5">
    <source>
        <dbReference type="Proteomes" id="UP001620645"/>
    </source>
</evidence>
<evidence type="ECO:0000313" key="4">
    <source>
        <dbReference type="EMBL" id="KAL3088859.1"/>
    </source>
</evidence>
<feature type="compositionally biased region" description="Basic and acidic residues" evidence="2">
    <location>
        <begin position="426"/>
        <end position="454"/>
    </location>
</feature>
<evidence type="ECO:0000259" key="3">
    <source>
        <dbReference type="PROSITE" id="PS50835"/>
    </source>
</evidence>
<name>A0ABD2JE21_HETSC</name>
<proteinExistence type="predicted"/>
<feature type="domain" description="Ig-like" evidence="3">
    <location>
        <begin position="115"/>
        <end position="208"/>
    </location>
</feature>
<protein>
    <recommendedName>
        <fullName evidence="3">Ig-like domain-containing protein</fullName>
    </recommendedName>
</protein>
<feature type="compositionally biased region" description="Pro residues" evidence="2">
    <location>
        <begin position="597"/>
        <end position="607"/>
    </location>
</feature>
<dbReference type="AlphaFoldDB" id="A0ABD2JE21"/>
<feature type="domain" description="Ig-like" evidence="3">
    <location>
        <begin position="5"/>
        <end position="97"/>
    </location>
</feature>
<dbReference type="SUPFAM" id="SSF48726">
    <property type="entry name" value="Immunoglobulin"/>
    <property type="match status" value="3"/>
</dbReference>
<feature type="region of interest" description="Disordered" evidence="2">
    <location>
        <begin position="209"/>
        <end position="344"/>
    </location>
</feature>
<evidence type="ECO:0000256" key="1">
    <source>
        <dbReference type="ARBA" id="ARBA00022737"/>
    </source>
</evidence>
<evidence type="ECO:0000256" key="2">
    <source>
        <dbReference type="SAM" id="MobiDB-lite"/>
    </source>
</evidence>
<accession>A0ABD2JE21</accession>
<dbReference type="FunFam" id="2.60.40.10:FF:000022">
    <property type="entry name" value="Cardiac titin"/>
    <property type="match status" value="1"/>
</dbReference>
<gene>
    <name evidence="4" type="ORF">niasHS_009151</name>
</gene>
<dbReference type="CDD" id="cd00096">
    <property type="entry name" value="Ig"/>
    <property type="match status" value="2"/>
</dbReference>
<organism evidence="4 5">
    <name type="scientific">Heterodera schachtii</name>
    <name type="common">Sugarbeet cyst nematode worm</name>
    <name type="synonym">Tylenchus schachtii</name>
    <dbReference type="NCBI Taxonomy" id="97005"/>
    <lineage>
        <taxon>Eukaryota</taxon>
        <taxon>Metazoa</taxon>
        <taxon>Ecdysozoa</taxon>
        <taxon>Nematoda</taxon>
        <taxon>Chromadorea</taxon>
        <taxon>Rhabditida</taxon>
        <taxon>Tylenchina</taxon>
        <taxon>Tylenchomorpha</taxon>
        <taxon>Tylenchoidea</taxon>
        <taxon>Heteroderidae</taxon>
        <taxon>Heteroderinae</taxon>
        <taxon>Heterodera</taxon>
    </lineage>
</organism>
<keyword evidence="1" id="KW-0677">Repeat</keyword>
<dbReference type="InterPro" id="IPR003598">
    <property type="entry name" value="Ig_sub2"/>
</dbReference>
<comment type="caution">
    <text evidence="4">The sequence shown here is derived from an EMBL/GenBank/DDBJ whole genome shotgun (WGS) entry which is preliminary data.</text>
</comment>
<dbReference type="SMART" id="SM00409">
    <property type="entry name" value="IG"/>
    <property type="match status" value="3"/>
</dbReference>
<feature type="region of interest" description="Disordered" evidence="2">
    <location>
        <begin position="426"/>
        <end position="639"/>
    </location>
</feature>
<dbReference type="FunFam" id="2.60.40.10:FF:000097">
    <property type="entry name" value="Bent, isoform F"/>
    <property type="match status" value="1"/>
</dbReference>
<dbReference type="InterPro" id="IPR013098">
    <property type="entry name" value="Ig_I-set"/>
</dbReference>
<dbReference type="Pfam" id="PF07679">
    <property type="entry name" value="I-set"/>
    <property type="match status" value="3"/>
</dbReference>